<keyword evidence="11" id="KW-0448">Lipopolysaccharide biosynthesis</keyword>
<dbReference type="SUPFAM" id="SSF56784">
    <property type="entry name" value="HAD-like"/>
    <property type="match status" value="1"/>
</dbReference>
<evidence type="ECO:0000256" key="6">
    <source>
        <dbReference type="ARBA" id="ARBA00020092"/>
    </source>
</evidence>
<comment type="subunit">
    <text evidence="4 11">Homotetramer.</text>
</comment>
<evidence type="ECO:0000256" key="3">
    <source>
        <dbReference type="ARBA" id="ARBA00005893"/>
    </source>
</evidence>
<dbReference type="FunFam" id="3.40.50.1000:FF:000029">
    <property type="entry name" value="3-deoxy-D-manno-octulosonate 8-phosphate phosphatase KdsC"/>
    <property type="match status" value="1"/>
</dbReference>
<dbReference type="GO" id="GO:0046872">
    <property type="term" value="F:metal ion binding"/>
    <property type="evidence" value="ECO:0007669"/>
    <property type="project" value="UniProtKB-UniRule"/>
</dbReference>
<dbReference type="RefSeq" id="WP_135280637.1">
    <property type="nucleotide sequence ID" value="NZ_SRIO01000002.1"/>
</dbReference>
<dbReference type="InterPro" id="IPR036412">
    <property type="entry name" value="HAD-like_sf"/>
</dbReference>
<feature type="binding site" evidence="12">
    <location>
        <position position="20"/>
    </location>
    <ligand>
        <name>Mg(2+)</name>
        <dbReference type="ChEBI" id="CHEBI:18420"/>
    </ligand>
</feature>
<dbReference type="SFLD" id="SFLDG01136">
    <property type="entry name" value="C1.6:_Phosphoserine_Phosphatas"/>
    <property type="match status" value="1"/>
</dbReference>
<gene>
    <name evidence="13" type="primary">kdsC</name>
    <name evidence="13" type="ORF">E4680_01595</name>
</gene>
<dbReference type="NCBIfam" id="TIGR01662">
    <property type="entry name" value="HAD-SF-IIIA"/>
    <property type="match status" value="1"/>
</dbReference>
<dbReference type="EC" id="3.1.3.45" evidence="5 11"/>
<evidence type="ECO:0000256" key="1">
    <source>
        <dbReference type="ARBA" id="ARBA00000898"/>
    </source>
</evidence>
<evidence type="ECO:0000256" key="9">
    <source>
        <dbReference type="ARBA" id="ARBA00022842"/>
    </source>
</evidence>
<evidence type="ECO:0000256" key="2">
    <source>
        <dbReference type="ARBA" id="ARBA00001946"/>
    </source>
</evidence>
<name>A0A4Z0FCK1_9GAMM</name>
<dbReference type="NCBIfam" id="NF007019">
    <property type="entry name" value="PRK09484.1"/>
    <property type="match status" value="1"/>
</dbReference>
<evidence type="ECO:0000256" key="11">
    <source>
        <dbReference type="PIRNR" id="PIRNR006118"/>
    </source>
</evidence>
<keyword evidence="9 11" id="KW-0460">Magnesium</keyword>
<evidence type="ECO:0000256" key="10">
    <source>
        <dbReference type="ARBA" id="ARBA00031051"/>
    </source>
</evidence>
<comment type="cofactor">
    <cofactor evidence="2 11 12">
        <name>Mg(2+)</name>
        <dbReference type="ChEBI" id="CHEBI:18420"/>
    </cofactor>
</comment>
<comment type="function">
    <text evidence="11">Catalyzes the hydrolysis of 3-deoxy-D-manno-octulosonate 8-phosphate (KDO 8-P) to 3-deoxy-D-manno-octulosonate (KDO) and inorganic phosphate.</text>
</comment>
<dbReference type="Proteomes" id="UP000297890">
    <property type="component" value="Unassembled WGS sequence"/>
</dbReference>
<dbReference type="PIRSF" id="PIRSF006118">
    <property type="entry name" value="KDO8-P_Ptase"/>
    <property type="match status" value="1"/>
</dbReference>
<dbReference type="CDD" id="cd01630">
    <property type="entry name" value="HAD_KDO-like"/>
    <property type="match status" value="1"/>
</dbReference>
<dbReference type="OrthoDB" id="9805604at2"/>
<dbReference type="NCBIfam" id="TIGR01670">
    <property type="entry name" value="KdsC-phosphatas"/>
    <property type="match status" value="1"/>
</dbReference>
<dbReference type="GO" id="GO:0009103">
    <property type="term" value="P:lipopolysaccharide biosynthetic process"/>
    <property type="evidence" value="ECO:0007669"/>
    <property type="project" value="UniProtKB-UniRule"/>
</dbReference>
<dbReference type="SFLD" id="SFLDS00003">
    <property type="entry name" value="Haloacid_Dehalogenase"/>
    <property type="match status" value="1"/>
</dbReference>
<evidence type="ECO:0000313" key="13">
    <source>
        <dbReference type="EMBL" id="TFZ83710.1"/>
    </source>
</evidence>
<dbReference type="PANTHER" id="PTHR21485:SF3">
    <property type="entry name" value="N-ACYLNEURAMINATE CYTIDYLYLTRANSFERASE"/>
    <property type="match status" value="1"/>
</dbReference>
<keyword evidence="8 11" id="KW-0378">Hydrolase</keyword>
<evidence type="ECO:0000256" key="7">
    <source>
        <dbReference type="ARBA" id="ARBA00022723"/>
    </source>
</evidence>
<protein>
    <recommendedName>
        <fullName evidence="6 11">3-deoxy-D-manno-octulosonate 8-phosphate phosphatase KdsC</fullName>
        <ecNumber evidence="5 11">3.1.3.45</ecNumber>
    </recommendedName>
    <alternativeName>
        <fullName evidence="10 11">KDO 8-P phosphatase</fullName>
    </alternativeName>
</protein>
<comment type="caution">
    <text evidence="13">The sequence shown here is derived from an EMBL/GenBank/DDBJ whole genome shotgun (WGS) entry which is preliminary data.</text>
</comment>
<keyword evidence="14" id="KW-1185">Reference proteome</keyword>
<evidence type="ECO:0000256" key="4">
    <source>
        <dbReference type="ARBA" id="ARBA00011881"/>
    </source>
</evidence>
<dbReference type="InterPro" id="IPR050793">
    <property type="entry name" value="CMP-NeuNAc_synthase"/>
</dbReference>
<organism evidence="13 14">
    <name type="scientific">Candidatus Macondimonas diazotrophica</name>
    <dbReference type="NCBI Taxonomy" id="2305248"/>
    <lineage>
        <taxon>Bacteria</taxon>
        <taxon>Pseudomonadati</taxon>
        <taxon>Pseudomonadota</taxon>
        <taxon>Gammaproteobacteria</taxon>
        <taxon>Chromatiales</taxon>
        <taxon>Ectothiorhodospiraceae</taxon>
        <taxon>Candidatus Macondimonas</taxon>
    </lineage>
</organism>
<dbReference type="InterPro" id="IPR010023">
    <property type="entry name" value="KdsC_fam"/>
</dbReference>
<feature type="binding site" evidence="12">
    <location>
        <position position="22"/>
    </location>
    <ligand>
        <name>substrate</name>
    </ligand>
</feature>
<evidence type="ECO:0000256" key="8">
    <source>
        <dbReference type="ARBA" id="ARBA00022801"/>
    </source>
</evidence>
<keyword evidence="7 11" id="KW-0479">Metal-binding</keyword>
<dbReference type="InterPro" id="IPR006549">
    <property type="entry name" value="HAD-SF_hydro_IIIA"/>
</dbReference>
<comment type="catalytic activity">
    <reaction evidence="1 11">
        <text>3-deoxy-alpha-D-manno-2-octulosonate-8-phosphate + H2O = 3-deoxy-alpha-D-manno-oct-2-ulosonate + phosphate</text>
        <dbReference type="Rhea" id="RHEA:11500"/>
        <dbReference type="ChEBI" id="CHEBI:15377"/>
        <dbReference type="ChEBI" id="CHEBI:43474"/>
        <dbReference type="ChEBI" id="CHEBI:85985"/>
        <dbReference type="ChEBI" id="CHEBI:85986"/>
        <dbReference type="EC" id="3.1.3.45"/>
    </reaction>
</comment>
<dbReference type="Pfam" id="PF08282">
    <property type="entry name" value="Hydrolase_3"/>
    <property type="match status" value="1"/>
</dbReference>
<dbReference type="EMBL" id="SRIO01000002">
    <property type="protein sequence ID" value="TFZ83710.1"/>
    <property type="molecule type" value="Genomic_DNA"/>
</dbReference>
<evidence type="ECO:0000313" key="14">
    <source>
        <dbReference type="Proteomes" id="UP000297890"/>
    </source>
</evidence>
<dbReference type="SFLD" id="SFLDG01138">
    <property type="entry name" value="C1.6.2:_Deoxy-d-mannose-octulo"/>
    <property type="match status" value="1"/>
</dbReference>
<accession>A0A4Z0FCK1</accession>
<evidence type="ECO:0000256" key="12">
    <source>
        <dbReference type="PIRSR" id="PIRSR006118-2"/>
    </source>
</evidence>
<dbReference type="GO" id="GO:0008781">
    <property type="term" value="F:N-acylneuraminate cytidylyltransferase activity"/>
    <property type="evidence" value="ECO:0007669"/>
    <property type="project" value="TreeGrafter"/>
</dbReference>
<reference evidence="13 14" key="1">
    <citation type="journal article" date="2019" name="ISME J.">
        <title>Candidatus Macondimonas diazotrophica, a novel gammaproteobacterial genus dominating crude-oil-contaminated coastal sediments.</title>
        <authorList>
            <person name="Karthikeyan S."/>
            <person name="Konstantinidis K."/>
        </authorList>
    </citation>
    <scope>NUCLEOTIDE SEQUENCE [LARGE SCALE GENOMIC DNA]</scope>
    <source>
        <strain evidence="13 14">KTK01</strain>
    </source>
</reference>
<dbReference type="AlphaFoldDB" id="A0A4Z0FCK1"/>
<evidence type="ECO:0000256" key="5">
    <source>
        <dbReference type="ARBA" id="ARBA00013066"/>
    </source>
</evidence>
<dbReference type="GO" id="GO:0019143">
    <property type="term" value="F:3-deoxy-manno-octulosonate-8-phosphatase activity"/>
    <property type="evidence" value="ECO:0007669"/>
    <property type="project" value="UniProtKB-UniRule"/>
</dbReference>
<proteinExistence type="inferred from homology"/>
<dbReference type="InterPro" id="IPR023214">
    <property type="entry name" value="HAD_sf"/>
</dbReference>
<comment type="similarity">
    <text evidence="3 11">Belongs to the KdsC family.</text>
</comment>
<dbReference type="PANTHER" id="PTHR21485">
    <property type="entry name" value="HAD SUPERFAMILY MEMBERS CMAS AND KDSC"/>
    <property type="match status" value="1"/>
</dbReference>
<dbReference type="Gene3D" id="3.40.50.1000">
    <property type="entry name" value="HAD superfamily/HAD-like"/>
    <property type="match status" value="1"/>
</dbReference>
<feature type="binding site" evidence="12">
    <location>
        <position position="113"/>
    </location>
    <ligand>
        <name>Mg(2+)</name>
        <dbReference type="ChEBI" id="CHEBI:18420"/>
    </ligand>
</feature>
<sequence length="176" mass="18882">MTVSAEVIERARGIRLAVFDVDGVLTDGRLYFAPEGPEMKVFHARDGLGIKLLRRHGIEVAVISGRQSPVVARRMDALGVTHVYQGNDDKLPILRDLLKKLSLAPQACAYVGDDVIDLPPMSVAGLACTVADAHPAVRRAAHWITAAPGGQGSAREVCDLILTAQSALPDEWKPIS</sequence>